<reference evidence="1" key="1">
    <citation type="submission" date="2022-07" db="EMBL/GenBank/DDBJ databases">
        <title>Phylogenomic reconstructions and comparative analyses of Kickxellomycotina fungi.</title>
        <authorList>
            <person name="Reynolds N.K."/>
            <person name="Stajich J.E."/>
            <person name="Barry K."/>
            <person name="Grigoriev I.V."/>
            <person name="Crous P."/>
            <person name="Smith M.E."/>
        </authorList>
    </citation>
    <scope>NUCLEOTIDE SEQUENCE</scope>
    <source>
        <strain evidence="1">CBS 109366</strain>
    </source>
</reference>
<proteinExistence type="predicted"/>
<keyword evidence="2" id="KW-1185">Reference proteome</keyword>
<gene>
    <name evidence="1" type="ORF">IWQ57_002700</name>
</gene>
<evidence type="ECO:0000313" key="2">
    <source>
        <dbReference type="Proteomes" id="UP001140234"/>
    </source>
</evidence>
<dbReference type="EMBL" id="JANBUJ010000747">
    <property type="protein sequence ID" value="KAJ2770355.1"/>
    <property type="molecule type" value="Genomic_DNA"/>
</dbReference>
<dbReference type="Proteomes" id="UP001140234">
    <property type="component" value="Unassembled WGS sequence"/>
</dbReference>
<accession>A0ACC1JZH1</accession>
<name>A0ACC1JZH1_9FUNG</name>
<comment type="caution">
    <text evidence="1">The sequence shown here is derived from an EMBL/GenBank/DDBJ whole genome shotgun (WGS) entry which is preliminary data.</text>
</comment>
<organism evidence="1 2">
    <name type="scientific">Coemansia nantahalensis</name>
    <dbReference type="NCBI Taxonomy" id="2789366"/>
    <lineage>
        <taxon>Eukaryota</taxon>
        <taxon>Fungi</taxon>
        <taxon>Fungi incertae sedis</taxon>
        <taxon>Zoopagomycota</taxon>
        <taxon>Kickxellomycotina</taxon>
        <taxon>Kickxellomycetes</taxon>
        <taxon>Kickxellales</taxon>
        <taxon>Kickxellaceae</taxon>
        <taxon>Coemansia</taxon>
    </lineage>
</organism>
<protein>
    <submittedName>
        <fullName evidence="1">Uncharacterized protein</fullName>
    </submittedName>
</protein>
<sequence>MSELRFDGRVVIVSGAGGGLGKAYSLFFAARGAKVVVNDLGSGLKGEGSSAAAADLVVDEIKRAGGEAVADHHNVLDGAKIVETAMQAFGRVDVVINNAGILRDRAFKTMTDKDWDDVLNVHLQGAYSITKAAWPIMRKQKYGRVVMTSSAAGIYGNFGQANYSAAKQALVGFSNSLAYEGHKYNIHVNAIAPLAASRMTETVMPQEILDALKPEFIAPVVGYLAHEATAQTGGLLEVGAGVVTAHRWQGTAGVVFKADQSFTPTAVRERFDEICNFDGPVAYPAALKDNDWVGKLEEARALATNAQGSGPELRFDGRVVLVTGAGAGLGRAYALMFARLGAKVVVNDVGSVEQDGRKVRAADVVVGEIQRAGGAAAANYDSVEDGERVVETALKAFGRIDVVVNNAGILRDKAFNNATPQDWDLVYRVHLRGTYKVSHAAWPHFVNQKSGAIINTNSAVGIFGNFGQTNYAAAKAGIQGLSNSLAIEGARYGIRVNTIAPNAGTAMTATIMPAEIVEMLKPEYVAPLVGYLAHEATPHTGKLFQVGSCWVSEIRRQRSGGVAFPLSRALTPEAVAARWADVTNFDDGRAHHVASARQSSMELLENASSAGGAAEADADAEEGALNLANAYAAKVGPKAFDYTRRDVVAYALGIGATRRDLPLIYEGDDKFQTFPTFAVIPEFHMPMDLMALLPPFNPMMLLHGEHFVEVYRPIPTEGRLQSTMQVVDIQDKGKGLTATMRTTLADADGNAVAISEATTFIRGIGGFSKKPGFKQIAGPARSAAATTANAIPKRAADAVLAQRTSEEQAALYRLAGDYNPLHVDPEMSKLGGFKTPILHGLCSFGYATRHIVKLAAGDDATRLRSVKARFSAPVLPGETLETSVWADPASNKRVLFQVRVVERDVIAITNAAAEFTAPAAIASAARL</sequence>
<evidence type="ECO:0000313" key="1">
    <source>
        <dbReference type="EMBL" id="KAJ2770355.1"/>
    </source>
</evidence>